<feature type="coiled-coil region" evidence="1">
    <location>
        <begin position="551"/>
        <end position="593"/>
    </location>
</feature>
<dbReference type="Pfam" id="PF10145">
    <property type="entry name" value="PhageMin_Tail"/>
    <property type="match status" value="1"/>
</dbReference>
<dbReference type="NCBIfam" id="TIGR01760">
    <property type="entry name" value="tape_meas_TP901"/>
    <property type="match status" value="1"/>
</dbReference>
<keyword evidence="2" id="KW-0812">Transmembrane</keyword>
<name>A0A1Y4I908_PARDI</name>
<protein>
    <submittedName>
        <fullName evidence="4">Phage tail tape measure protein</fullName>
    </submittedName>
</protein>
<proteinExistence type="predicted"/>
<sequence>MAGDLNRSIKIYLDNSDAMTSASELETKIGELEKKLLDLRTAGEGNSKAAKKIERELTAQTQKMQKYKQEVTDTERVLKNLSGATYKELLDVKGKISSELKKTTRNTTEYNSKLEMLKRVSKETALVQKEMRVEIGCQASSWGRAADWLNKYMGIIGSGVAAITGITMAFSKFRDERDKLESSSANLKALTGLDDENVAKLENAAKRLSTTVTKEGVRIKQSAVEIDDSFAIIGSQRPELLKNAEALEKVTQDAIYLSIAGKDKLEPAAKALTTVMNQMNLGADQSRRIINAIAAGSQAGAANIQYITDAFEKSGTTANLMNLQLEQHIGLIEAVAPKYSEAAVAGNSLDKVLLRMKEKNIGYKNGVFDLSLAINEIAVRFKKGESAAKLFGEEHAKMAEILVMNKADIERYTTAVTDTNKAVEQAQTNSDTNEAKRAQARNKMNLLAMDLMEKLNPAIIGAMNQTVHWTGKLVALATWISENTTEILAIITGLTAYTIAVKSSIIADQLKVIWNEKIITSMKSLYATMLKNPYALMGAVVLTWLLYMKKANQELTKMDAIQRRLNKVESDAAQNITQQKTELEQFLRLARDESETKERRLSAIKKLNEISPEYLGNLTLEEIGTDKATTAINKYIDSIYEMAKAQAAKEQLIEIEKEKIRLDTDPEAFQEQIPWLEQMEVGLFGLFSKDKADKMLADMVARGRIRRDKTKTSLEEQAEALRMIIASNSKTVNEILSGNNSTTGGSSNRTLEDTEFKSAMDLKLKEMETAHASELALLKKQKSENEQTEQFYNLSVISSDVVYYQKRIDKLQEFLKKAGSDKIKAEINKQIVEAQTKLLDIETKRENEVISALQDNRNKRLKIEEQCYITQKTELEKAVAKQAITEEQSKALLLSIETHYADKRLTIQKDYQNDVFSLEIKNGSTKAKAIEEANNTVLDADLKAAQARASQQKALQNLLKDFKGQFNLTTVGEETELQIKVLDSVYKAKKEMAKKDGLDMTELDAAYERAKTNIVRQEEDKRYQIRSQYGLVSMKEQYEKDMKTLKEQYRQGLLNEKEYQQAKLKIKTDYLKKSVDTYSNMFSGTISALQEAEIANIDAKYDLEIQRAGDNADEVTRLEKEKETKKLEIQKKYADVQFAIKVSEIIANTAVAIMQAFAQLGPIGGAIAAAMLTVTGAAQIAIANAERKKIKNMTSGGNSSSGSSSGARVASTSGYYNGGFTGNGGILEVAGPVHREEYVTPAWQLQDPVSMNHILALDAIRRQRTSTNPLPVNGFANGGYNGRSDEENVMVSSNNPELLKVLTQLLMLFSELRAKGMRAYIVYSDIEAAQKTLDKSKKIGGK</sequence>
<feature type="transmembrane region" description="Helical" evidence="2">
    <location>
        <begin position="1163"/>
        <end position="1183"/>
    </location>
</feature>
<evidence type="ECO:0000259" key="3">
    <source>
        <dbReference type="Pfam" id="PF10145"/>
    </source>
</evidence>
<dbReference type="EMBL" id="NFJX01000014">
    <property type="protein sequence ID" value="OUP16827.1"/>
    <property type="molecule type" value="Genomic_DNA"/>
</dbReference>
<dbReference type="InterPro" id="IPR010090">
    <property type="entry name" value="Phage_tape_meas"/>
</dbReference>
<keyword evidence="2" id="KW-0472">Membrane</keyword>
<keyword evidence="1" id="KW-0175">Coiled coil</keyword>
<organism evidence="4 5">
    <name type="scientific">Parabacteroides distasonis</name>
    <dbReference type="NCBI Taxonomy" id="823"/>
    <lineage>
        <taxon>Bacteria</taxon>
        <taxon>Pseudomonadati</taxon>
        <taxon>Bacteroidota</taxon>
        <taxon>Bacteroidia</taxon>
        <taxon>Bacteroidales</taxon>
        <taxon>Tannerellaceae</taxon>
        <taxon>Parabacteroides</taxon>
    </lineage>
</organism>
<evidence type="ECO:0000256" key="2">
    <source>
        <dbReference type="SAM" id="Phobius"/>
    </source>
</evidence>
<comment type="caution">
    <text evidence="4">The sequence shown here is derived from an EMBL/GenBank/DDBJ whole genome shotgun (WGS) entry which is preliminary data.</text>
</comment>
<evidence type="ECO:0000313" key="5">
    <source>
        <dbReference type="Proteomes" id="UP000195950"/>
    </source>
</evidence>
<feature type="domain" description="Phage tail tape measure protein" evidence="3">
    <location>
        <begin position="203"/>
        <end position="364"/>
    </location>
</feature>
<dbReference type="Proteomes" id="UP000195950">
    <property type="component" value="Unassembled WGS sequence"/>
</dbReference>
<dbReference type="RefSeq" id="WP_087345618.1">
    <property type="nucleotide sequence ID" value="NZ_NFJX01000014.1"/>
</dbReference>
<gene>
    <name evidence="4" type="ORF">B5F32_14745</name>
</gene>
<feature type="coiled-coil region" evidence="1">
    <location>
        <begin position="15"/>
        <end position="84"/>
    </location>
</feature>
<accession>A0A1Y4I908</accession>
<reference evidence="5" key="1">
    <citation type="submission" date="2017-04" db="EMBL/GenBank/DDBJ databases">
        <title>Function of individual gut microbiota members based on whole genome sequencing of pure cultures obtained from chicken caecum.</title>
        <authorList>
            <person name="Medvecky M."/>
            <person name="Cejkova D."/>
            <person name="Polansky O."/>
            <person name="Karasova D."/>
            <person name="Kubasova T."/>
            <person name="Cizek A."/>
            <person name="Rychlik I."/>
        </authorList>
    </citation>
    <scope>NUCLEOTIDE SEQUENCE [LARGE SCALE GENOMIC DNA]</scope>
    <source>
        <strain evidence="5">An199</strain>
    </source>
</reference>
<keyword evidence="2" id="KW-1133">Transmembrane helix</keyword>
<evidence type="ECO:0000256" key="1">
    <source>
        <dbReference type="SAM" id="Coils"/>
    </source>
</evidence>
<evidence type="ECO:0000313" key="4">
    <source>
        <dbReference type="EMBL" id="OUP16827.1"/>
    </source>
</evidence>
<feature type="coiled-coil region" evidence="1">
    <location>
        <begin position="1000"/>
        <end position="1055"/>
    </location>
</feature>